<dbReference type="SUPFAM" id="SSF54736">
    <property type="entry name" value="ClpS-like"/>
    <property type="match status" value="1"/>
</dbReference>
<evidence type="ECO:0000259" key="4">
    <source>
        <dbReference type="Pfam" id="PF00542"/>
    </source>
</evidence>
<protein>
    <submittedName>
        <fullName evidence="6">Ribosomal protein L7/L12</fullName>
    </submittedName>
</protein>
<keyword evidence="2 6" id="KW-0689">Ribosomal protein</keyword>
<sequence>MKSLRLRPTTNVRTAQVAAVRAPRVATVRRSLACRSAVTDEIVEKLKGITLLEAADLVKQIEETFGVDASASAGVMVAAPGAGGAGGDAGAAAEEKTEFDLVITEADASKKIACIKVVRALTSLGLKEAKDAVTNLPHTLFEGRSKEDCEDAMKQLAEAGAKAEMK</sequence>
<feature type="domain" description="Large ribosomal subunit protein bL12 C-terminal" evidence="4">
    <location>
        <begin position="99"/>
        <end position="166"/>
    </location>
</feature>
<dbReference type="NCBIfam" id="TIGR00855">
    <property type="entry name" value="L12"/>
    <property type="match status" value="1"/>
</dbReference>
<dbReference type="FunFam" id="3.30.1390.10:FF:000001">
    <property type="entry name" value="50S ribosomal protein L7/L12"/>
    <property type="match status" value="1"/>
</dbReference>
<dbReference type="InterPro" id="IPR013823">
    <property type="entry name" value="Ribosomal_bL12_C"/>
</dbReference>
<feature type="domain" description="Large ribosomal subunit protein bL12 oligomerization" evidence="5">
    <location>
        <begin position="39"/>
        <end position="85"/>
    </location>
</feature>
<dbReference type="GO" id="GO:0003729">
    <property type="term" value="F:mRNA binding"/>
    <property type="evidence" value="ECO:0007669"/>
    <property type="project" value="TreeGrafter"/>
</dbReference>
<dbReference type="STRING" id="1764295.A0A5B8MW30"/>
<dbReference type="GO" id="GO:0003735">
    <property type="term" value="F:structural constituent of ribosome"/>
    <property type="evidence" value="ECO:0007669"/>
    <property type="project" value="InterPro"/>
</dbReference>
<organism evidence="6 7">
    <name type="scientific">Chloropicon primus</name>
    <dbReference type="NCBI Taxonomy" id="1764295"/>
    <lineage>
        <taxon>Eukaryota</taxon>
        <taxon>Viridiplantae</taxon>
        <taxon>Chlorophyta</taxon>
        <taxon>Chloropicophyceae</taxon>
        <taxon>Chloropicales</taxon>
        <taxon>Chloropicaceae</taxon>
        <taxon>Chloropicon</taxon>
    </lineage>
</organism>
<dbReference type="InterPro" id="IPR000206">
    <property type="entry name" value="Ribosomal_bL12"/>
</dbReference>
<dbReference type="SUPFAM" id="SSF48300">
    <property type="entry name" value="Ribosomal protein L7/12, oligomerisation (N-terminal) domain"/>
    <property type="match status" value="1"/>
</dbReference>
<proteinExistence type="inferred from homology"/>
<dbReference type="PANTHER" id="PTHR45987">
    <property type="entry name" value="39S RIBOSOMAL PROTEIN L12"/>
    <property type="match status" value="1"/>
</dbReference>
<reference evidence="6 7" key="1">
    <citation type="submission" date="2018-07" db="EMBL/GenBank/DDBJ databases">
        <title>The complete nuclear genome of the prasinophyte Chloropicon primus (CCMP1205).</title>
        <authorList>
            <person name="Pombert J.-F."/>
            <person name="Otis C."/>
            <person name="Turmel M."/>
            <person name="Lemieux C."/>
        </authorList>
    </citation>
    <scope>NUCLEOTIDE SEQUENCE [LARGE SCALE GENOMIC DNA]</scope>
    <source>
        <strain evidence="6 7">CCMP1205</strain>
    </source>
</reference>
<name>A0A5B8MW30_9CHLO</name>
<evidence type="ECO:0000256" key="2">
    <source>
        <dbReference type="ARBA" id="ARBA00022980"/>
    </source>
</evidence>
<evidence type="ECO:0000256" key="3">
    <source>
        <dbReference type="ARBA" id="ARBA00023274"/>
    </source>
</evidence>
<dbReference type="CDD" id="cd00387">
    <property type="entry name" value="Ribosomal_L7_L12"/>
    <property type="match status" value="1"/>
</dbReference>
<dbReference type="HAMAP" id="MF_00368">
    <property type="entry name" value="Ribosomal_bL12"/>
    <property type="match status" value="1"/>
</dbReference>
<evidence type="ECO:0000256" key="1">
    <source>
        <dbReference type="ARBA" id="ARBA00007197"/>
    </source>
</evidence>
<dbReference type="Proteomes" id="UP000316726">
    <property type="component" value="Chromosome 11"/>
</dbReference>
<evidence type="ECO:0000259" key="5">
    <source>
        <dbReference type="Pfam" id="PF16320"/>
    </source>
</evidence>
<dbReference type="GO" id="GO:0005840">
    <property type="term" value="C:ribosome"/>
    <property type="evidence" value="ECO:0007669"/>
    <property type="project" value="UniProtKB-KW"/>
</dbReference>
<gene>
    <name evidence="6" type="ORF">A3770_11p63820</name>
</gene>
<dbReference type="Pfam" id="PF16320">
    <property type="entry name" value="Ribosomal_L12_N"/>
    <property type="match status" value="1"/>
</dbReference>
<evidence type="ECO:0000313" key="7">
    <source>
        <dbReference type="Proteomes" id="UP000316726"/>
    </source>
</evidence>
<dbReference type="PANTHER" id="PTHR45987:SF4">
    <property type="entry name" value="LARGE RIBOSOMAL SUBUNIT PROTEIN BL12M"/>
    <property type="match status" value="1"/>
</dbReference>
<dbReference type="Pfam" id="PF00542">
    <property type="entry name" value="Ribosomal_L12"/>
    <property type="match status" value="1"/>
</dbReference>
<dbReference type="OrthoDB" id="250175at2759"/>
<dbReference type="GO" id="GO:0006412">
    <property type="term" value="P:translation"/>
    <property type="evidence" value="ECO:0007669"/>
    <property type="project" value="InterPro"/>
</dbReference>
<accession>A0A5B8MW30</accession>
<keyword evidence="7" id="KW-1185">Reference proteome</keyword>
<dbReference type="GO" id="GO:1990904">
    <property type="term" value="C:ribonucleoprotein complex"/>
    <property type="evidence" value="ECO:0007669"/>
    <property type="project" value="UniProtKB-KW"/>
</dbReference>
<dbReference type="InterPro" id="IPR036235">
    <property type="entry name" value="Ribosomal_bL12_oligo_N_sf"/>
</dbReference>
<dbReference type="EMBL" id="CP031044">
    <property type="protein sequence ID" value="QDZ23864.1"/>
    <property type="molecule type" value="Genomic_DNA"/>
</dbReference>
<dbReference type="Gene3D" id="3.30.1390.10">
    <property type="match status" value="1"/>
</dbReference>
<dbReference type="InterPro" id="IPR014719">
    <property type="entry name" value="Ribosomal_bL12_C/ClpS-like"/>
</dbReference>
<dbReference type="InterPro" id="IPR008932">
    <property type="entry name" value="Ribosomal_bL12_oligo"/>
</dbReference>
<comment type="similarity">
    <text evidence="1">Belongs to the bacterial ribosomal protein bL12 family.</text>
</comment>
<evidence type="ECO:0000313" key="6">
    <source>
        <dbReference type="EMBL" id="QDZ23864.1"/>
    </source>
</evidence>
<keyword evidence="3" id="KW-0687">Ribonucleoprotein</keyword>
<dbReference type="GO" id="GO:0005737">
    <property type="term" value="C:cytoplasm"/>
    <property type="evidence" value="ECO:0007669"/>
    <property type="project" value="UniProtKB-ARBA"/>
</dbReference>
<dbReference type="AlphaFoldDB" id="A0A5B8MW30"/>
<dbReference type="Gene3D" id="1.20.5.710">
    <property type="entry name" value="Single helix bin"/>
    <property type="match status" value="1"/>
</dbReference>